<evidence type="ECO:0000313" key="4">
    <source>
        <dbReference type="Proteomes" id="UP000005240"/>
    </source>
</evidence>
<gene>
    <name evidence="2" type="ORF">PTTG_12603</name>
</gene>
<reference evidence="2" key="1">
    <citation type="submission" date="2009-11" db="EMBL/GenBank/DDBJ databases">
        <authorList>
            <consortium name="The Broad Institute Genome Sequencing Platform"/>
            <person name="Ward D."/>
            <person name="Feldgarden M."/>
            <person name="Earl A."/>
            <person name="Young S.K."/>
            <person name="Zeng Q."/>
            <person name="Koehrsen M."/>
            <person name="Alvarado L."/>
            <person name="Berlin A."/>
            <person name="Bochicchio J."/>
            <person name="Borenstein D."/>
            <person name="Chapman S.B."/>
            <person name="Chen Z."/>
            <person name="Engels R."/>
            <person name="Freedman E."/>
            <person name="Gellesch M."/>
            <person name="Goldberg J."/>
            <person name="Griggs A."/>
            <person name="Gujja S."/>
            <person name="Heilman E."/>
            <person name="Heiman D."/>
            <person name="Hepburn T."/>
            <person name="Howarth C."/>
            <person name="Jen D."/>
            <person name="Larson L."/>
            <person name="Lewis B."/>
            <person name="Mehta T."/>
            <person name="Park D."/>
            <person name="Pearson M."/>
            <person name="Roberts A."/>
            <person name="Saif S."/>
            <person name="Shea T."/>
            <person name="Shenoy N."/>
            <person name="Sisk P."/>
            <person name="Stolte C."/>
            <person name="Sykes S."/>
            <person name="Thomson T."/>
            <person name="Walk T."/>
            <person name="White J."/>
            <person name="Yandava C."/>
            <person name="Izard J."/>
            <person name="Baranova O.V."/>
            <person name="Blanton J.M."/>
            <person name="Tanner A.C."/>
            <person name="Dewhirst F.E."/>
            <person name="Haas B."/>
            <person name="Nusbaum C."/>
            <person name="Birren B."/>
        </authorList>
    </citation>
    <scope>NUCLEOTIDE SEQUENCE [LARGE SCALE GENOMIC DNA]</scope>
    <source>
        <strain evidence="2">1-1 BBBD Race 1</strain>
    </source>
</reference>
<organism evidence="2">
    <name type="scientific">Puccinia triticina (isolate 1-1 / race 1 (BBBD))</name>
    <name type="common">Brown leaf rust fungus</name>
    <dbReference type="NCBI Taxonomy" id="630390"/>
    <lineage>
        <taxon>Eukaryota</taxon>
        <taxon>Fungi</taxon>
        <taxon>Dikarya</taxon>
        <taxon>Basidiomycota</taxon>
        <taxon>Pucciniomycotina</taxon>
        <taxon>Pucciniomycetes</taxon>
        <taxon>Pucciniales</taxon>
        <taxon>Pucciniaceae</taxon>
        <taxon>Puccinia</taxon>
    </lineage>
</organism>
<evidence type="ECO:0000313" key="2">
    <source>
        <dbReference type="EMBL" id="OAV87827.1"/>
    </source>
</evidence>
<name>A0A180G570_PUCT1</name>
<protein>
    <submittedName>
        <fullName evidence="2 3">Uncharacterized protein</fullName>
    </submittedName>
</protein>
<evidence type="ECO:0000313" key="3">
    <source>
        <dbReference type="EnsemblFungi" id="PTTG_12603-t43_1-p1"/>
    </source>
</evidence>
<dbReference type="EnsemblFungi" id="PTTG_12603-t43_1">
    <property type="protein sequence ID" value="PTTG_12603-t43_1-p1"/>
    <property type="gene ID" value="PTTG_12603"/>
</dbReference>
<reference evidence="2" key="2">
    <citation type="submission" date="2016-05" db="EMBL/GenBank/DDBJ databases">
        <title>Comparative analysis highlights variable genome content of wheat rusts and divergence of the mating loci.</title>
        <authorList>
            <person name="Cuomo C.A."/>
            <person name="Bakkeren G."/>
            <person name="Szabo L."/>
            <person name="Khalil H."/>
            <person name="Joly D."/>
            <person name="Goldberg J."/>
            <person name="Young S."/>
            <person name="Zeng Q."/>
            <person name="Fellers J."/>
        </authorList>
    </citation>
    <scope>NUCLEOTIDE SEQUENCE [LARGE SCALE GENOMIC DNA]</scope>
    <source>
        <strain evidence="2">1-1 BBBD Race 1</strain>
    </source>
</reference>
<accession>A0A180G570</accession>
<feature type="region of interest" description="Disordered" evidence="1">
    <location>
        <begin position="1"/>
        <end position="30"/>
    </location>
</feature>
<keyword evidence="4" id="KW-1185">Reference proteome</keyword>
<reference evidence="3 4" key="3">
    <citation type="journal article" date="2017" name="G3 (Bethesda)">
        <title>Comparative analysis highlights variable genome content of wheat rusts and divergence of the mating loci.</title>
        <authorList>
            <person name="Cuomo C.A."/>
            <person name="Bakkeren G."/>
            <person name="Khalil H.B."/>
            <person name="Panwar V."/>
            <person name="Joly D."/>
            <person name="Linning R."/>
            <person name="Sakthikumar S."/>
            <person name="Song X."/>
            <person name="Adiconis X."/>
            <person name="Fan L."/>
            <person name="Goldberg J.M."/>
            <person name="Levin J.Z."/>
            <person name="Young S."/>
            <person name="Zeng Q."/>
            <person name="Anikster Y."/>
            <person name="Bruce M."/>
            <person name="Wang M."/>
            <person name="Yin C."/>
            <person name="McCallum B."/>
            <person name="Szabo L.J."/>
            <person name="Hulbert S."/>
            <person name="Chen X."/>
            <person name="Fellers J.P."/>
        </authorList>
    </citation>
    <scope>NUCLEOTIDE SEQUENCE</scope>
    <source>
        <strain evidence="3">isolate 1-1 / race 1 (BBBD)</strain>
        <strain evidence="4">Isolate 1-1 / race 1 (BBBD)</strain>
    </source>
</reference>
<dbReference type="AlphaFoldDB" id="A0A180G570"/>
<sequence length="94" mass="10438">MPSGAMAHTTVLSPLPPHQPHHLLEPPLHPPLLLLPPQPLQVDRKHFPPSLSKRNASCRMRRAPLYPTGMDACRSESSCLQVSWRAGAILTPLW</sequence>
<proteinExistence type="predicted"/>
<dbReference type="EMBL" id="ADAS02000272">
    <property type="protein sequence ID" value="OAV87827.1"/>
    <property type="molecule type" value="Genomic_DNA"/>
</dbReference>
<dbReference type="VEuPathDB" id="FungiDB:PTTG_12603"/>
<reference evidence="3" key="4">
    <citation type="submission" date="2025-05" db="UniProtKB">
        <authorList>
            <consortium name="EnsemblFungi"/>
        </authorList>
    </citation>
    <scope>IDENTIFICATION</scope>
    <source>
        <strain evidence="3">isolate 1-1 / race 1 (BBBD)</strain>
    </source>
</reference>
<evidence type="ECO:0000256" key="1">
    <source>
        <dbReference type="SAM" id="MobiDB-lite"/>
    </source>
</evidence>
<dbReference type="Proteomes" id="UP000005240">
    <property type="component" value="Unassembled WGS sequence"/>
</dbReference>